<dbReference type="InterPro" id="IPR001078">
    <property type="entry name" value="2-oxoacid_DH_actylTfrase"/>
</dbReference>
<dbReference type="SUPFAM" id="SSF52777">
    <property type="entry name" value="CoA-dependent acyltransferases"/>
    <property type="match status" value="1"/>
</dbReference>
<dbReference type="PANTHER" id="PTHR43178">
    <property type="entry name" value="DIHYDROLIPOAMIDE ACETYLTRANSFERASE COMPONENT OF PYRUVATE DEHYDROGENASE COMPLEX"/>
    <property type="match status" value="1"/>
</dbReference>
<dbReference type="Pfam" id="PF00198">
    <property type="entry name" value="2-oxoacid_dh"/>
    <property type="match status" value="1"/>
</dbReference>
<dbReference type="Gene3D" id="3.30.559.10">
    <property type="entry name" value="Chloramphenicol acetyltransferase-like domain"/>
    <property type="match status" value="1"/>
</dbReference>
<proteinExistence type="predicted"/>
<comment type="cofactor">
    <cofactor evidence="1">
        <name>(R)-lipoate</name>
        <dbReference type="ChEBI" id="CHEBI:83088"/>
    </cofactor>
</comment>
<evidence type="ECO:0000313" key="5">
    <source>
        <dbReference type="EMBL" id="ALO67323.1"/>
    </source>
</evidence>
<keyword evidence="2" id="KW-0808">Transferase</keyword>
<dbReference type="InterPro" id="IPR050743">
    <property type="entry name" value="2-oxoacid_DH_E2_comp"/>
</dbReference>
<evidence type="ECO:0000256" key="3">
    <source>
        <dbReference type="ARBA" id="ARBA00023315"/>
    </source>
</evidence>
<dbReference type="GO" id="GO:0031405">
    <property type="term" value="F:lipoic acid binding"/>
    <property type="evidence" value="ECO:0007669"/>
    <property type="project" value="TreeGrafter"/>
</dbReference>
<sequence>MPATRWPVIPKDNTAFRVRPDLVDCDQADAAFSWDEARNDLAGRETLRLVRADGSTRPLTVTNLGDLGVDRVYGVIYPPQVAMLDFGCVTEQPWAHNGLLVVRPAVIATLSAGHRVSDGLREGRYLARIDKLVQHPEEL</sequence>
<dbReference type="GO" id="GO:0016407">
    <property type="term" value="F:acetyltransferase activity"/>
    <property type="evidence" value="ECO:0007669"/>
    <property type="project" value="TreeGrafter"/>
</dbReference>
<dbReference type="EMBL" id="CP013200">
    <property type="protein sequence ID" value="ALO67323.1"/>
    <property type="molecule type" value="Genomic_DNA"/>
</dbReference>
<evidence type="ECO:0000259" key="4">
    <source>
        <dbReference type="Pfam" id="PF00198"/>
    </source>
</evidence>
<dbReference type="Proteomes" id="UP000059574">
    <property type="component" value="Chromosome"/>
</dbReference>
<keyword evidence="3" id="KW-0012">Acyltransferase</keyword>
<evidence type="ECO:0000313" key="6">
    <source>
        <dbReference type="Proteomes" id="UP000059574"/>
    </source>
</evidence>
<dbReference type="InterPro" id="IPR023213">
    <property type="entry name" value="CAT-like_dom_sf"/>
</dbReference>
<dbReference type="AlphaFoldDB" id="A0A0S2M1K1"/>
<accession>A0A0S2M1K1</accession>
<reference evidence="6" key="1">
    <citation type="submission" date="2015-11" db="EMBL/GenBank/DDBJ databases">
        <authorList>
            <person name="Kumar R."/>
            <person name="Singh D."/>
            <person name="Swarnkar M.K."/>
            <person name="Singh A.K."/>
            <person name="Kumar S."/>
        </authorList>
    </citation>
    <scope>NUCLEOTIDE SEQUENCE [LARGE SCALE GENOMIC DNA]</scope>
    <source>
        <strain evidence="6">ERGS4:06</strain>
    </source>
</reference>
<dbReference type="PANTHER" id="PTHR43178:SF5">
    <property type="entry name" value="LIPOAMIDE ACYLTRANSFERASE COMPONENT OF BRANCHED-CHAIN ALPHA-KETO ACID DEHYDROGENASE COMPLEX, MITOCHONDRIAL"/>
    <property type="match status" value="1"/>
</dbReference>
<organism evidence="5 6">
    <name type="scientific">Arthrobacter alpinus</name>
    <dbReference type="NCBI Taxonomy" id="656366"/>
    <lineage>
        <taxon>Bacteria</taxon>
        <taxon>Bacillati</taxon>
        <taxon>Actinomycetota</taxon>
        <taxon>Actinomycetes</taxon>
        <taxon>Micrococcales</taxon>
        <taxon>Micrococcaceae</taxon>
        <taxon>Arthrobacter</taxon>
    </lineage>
</organism>
<evidence type="ECO:0000256" key="1">
    <source>
        <dbReference type="ARBA" id="ARBA00001938"/>
    </source>
</evidence>
<gene>
    <name evidence="5" type="ORF">AS189_13465</name>
</gene>
<evidence type="ECO:0000256" key="2">
    <source>
        <dbReference type="ARBA" id="ARBA00022679"/>
    </source>
</evidence>
<protein>
    <recommendedName>
        <fullName evidence="4">2-oxoacid dehydrogenase acyltransferase catalytic domain-containing protein</fullName>
    </recommendedName>
</protein>
<dbReference type="GO" id="GO:0005737">
    <property type="term" value="C:cytoplasm"/>
    <property type="evidence" value="ECO:0007669"/>
    <property type="project" value="TreeGrafter"/>
</dbReference>
<name>A0A0S2M1K1_9MICC</name>
<reference evidence="5 6" key="2">
    <citation type="journal article" date="2016" name="J. Biotechnol.">
        <title>Complete genome sequence of Arthrobacter alpinus ERGS4:06, a yellow pigmented bacterium tolerant to cold and radiations isolated from Sikkim Himalaya.</title>
        <authorList>
            <person name="Kumar R."/>
            <person name="Singh D."/>
            <person name="Swarnkar M.K."/>
            <person name="Singh A.K."/>
            <person name="Kumar S."/>
        </authorList>
    </citation>
    <scope>NUCLEOTIDE SEQUENCE [LARGE SCALE GENOMIC DNA]</scope>
    <source>
        <strain evidence="5 6">ERGS4:06</strain>
    </source>
</reference>
<feature type="domain" description="2-oxoacid dehydrogenase acyltransferase catalytic" evidence="4">
    <location>
        <begin position="53"/>
        <end position="139"/>
    </location>
</feature>